<dbReference type="GO" id="GO:0022857">
    <property type="term" value="F:transmembrane transporter activity"/>
    <property type="evidence" value="ECO:0007669"/>
    <property type="project" value="InterPro"/>
</dbReference>
<name>A0A5C0B5L4_9BURK</name>
<dbReference type="OrthoDB" id="9807274at2"/>
<dbReference type="PANTHER" id="PTHR42718:SF46">
    <property type="entry name" value="BLR6921 PROTEIN"/>
    <property type="match status" value="1"/>
</dbReference>
<evidence type="ECO:0000259" key="8">
    <source>
        <dbReference type="PROSITE" id="PS50850"/>
    </source>
</evidence>
<organism evidence="9 10">
    <name type="scientific">Pigmentiphaga aceris</name>
    <dbReference type="NCBI Taxonomy" id="1940612"/>
    <lineage>
        <taxon>Bacteria</taxon>
        <taxon>Pseudomonadati</taxon>
        <taxon>Pseudomonadota</taxon>
        <taxon>Betaproteobacteria</taxon>
        <taxon>Burkholderiales</taxon>
        <taxon>Alcaligenaceae</taxon>
        <taxon>Pigmentiphaga</taxon>
    </lineage>
</organism>
<feature type="transmembrane region" description="Helical" evidence="7">
    <location>
        <begin position="68"/>
        <end position="87"/>
    </location>
</feature>
<keyword evidence="6 7" id="KW-0472">Membrane</keyword>
<feature type="transmembrane region" description="Helical" evidence="7">
    <location>
        <begin position="289"/>
        <end position="309"/>
    </location>
</feature>
<feature type="transmembrane region" description="Helical" evidence="7">
    <location>
        <begin position="347"/>
        <end position="372"/>
    </location>
</feature>
<keyword evidence="4 7" id="KW-0812">Transmembrane</keyword>
<feature type="transmembrane region" description="Helical" evidence="7">
    <location>
        <begin position="126"/>
        <end position="148"/>
    </location>
</feature>
<evidence type="ECO:0000256" key="4">
    <source>
        <dbReference type="ARBA" id="ARBA00022692"/>
    </source>
</evidence>
<reference evidence="9 10" key="1">
    <citation type="submission" date="2019-08" db="EMBL/GenBank/DDBJ databases">
        <title>Amphibian skin-associated Pigmentiphaga: genome sequence and occurrence across geography and hosts.</title>
        <authorList>
            <person name="Bletz M.C."/>
            <person name="Bunk B."/>
            <person name="Sproeer C."/>
            <person name="Biwer P."/>
            <person name="Reiter S."/>
            <person name="Rabemananjara F.C.E."/>
            <person name="Schulz S."/>
            <person name="Overmann J."/>
            <person name="Vences M."/>
        </authorList>
    </citation>
    <scope>NUCLEOTIDE SEQUENCE [LARGE SCALE GENOMIC DNA]</scope>
    <source>
        <strain evidence="9 10">Mada1488</strain>
    </source>
</reference>
<evidence type="ECO:0000256" key="7">
    <source>
        <dbReference type="SAM" id="Phobius"/>
    </source>
</evidence>
<sequence>MIPWLVGVALAMQMLDSNMVASALPAMGLALGVTPVSLNVLITAYVLAVAIFVPISSWTADRFGAKRVFLWAIALFVLGSVCCAVSQTLGQMVASRILQGLSGAMMVPVGRIILLHTVPRQDLLKAISFLSVPALVGPVFGPPLGGLLVTYLSWHWIFLINIPIGILGIVMVRRHIVEVRPDTAPRLDFLGFLLLAFCMASLVICMEAVSHGSLSASAVAGLAAAGVACAWFYRGHSRRVAEPLIDLDLLKTPSFAISVLGGSVSRFVVGATPFLLVMQLQVGMGYSPLMAGLISLSGAMGALVMKSMATRILGRFGFRNVLQTTSLITGVTIAACATFTASTPIWLMVSILLVSGFFRSLMFTAVNSLAYADIDSANMSRANGFATMATQVGISLGVGIAAAALNLSTLLRGAASLALVDVMVGYVVIGVACAASSLAFRKLDPHAGHALLSQDKD</sequence>
<dbReference type="Pfam" id="PF07690">
    <property type="entry name" value="MFS_1"/>
    <property type="match status" value="1"/>
</dbReference>
<protein>
    <submittedName>
        <fullName evidence="9">MFS transporter</fullName>
    </submittedName>
</protein>
<dbReference type="Gene3D" id="1.20.1250.20">
    <property type="entry name" value="MFS general substrate transporter like domains"/>
    <property type="match status" value="1"/>
</dbReference>
<evidence type="ECO:0000256" key="6">
    <source>
        <dbReference type="ARBA" id="ARBA00023136"/>
    </source>
</evidence>
<dbReference type="AlphaFoldDB" id="A0A5C0B5L4"/>
<evidence type="ECO:0000256" key="2">
    <source>
        <dbReference type="ARBA" id="ARBA00022448"/>
    </source>
</evidence>
<feature type="transmembrane region" description="Helical" evidence="7">
    <location>
        <begin position="254"/>
        <end position="277"/>
    </location>
</feature>
<proteinExistence type="predicted"/>
<dbReference type="SUPFAM" id="SSF103473">
    <property type="entry name" value="MFS general substrate transporter"/>
    <property type="match status" value="1"/>
</dbReference>
<feature type="transmembrane region" description="Helical" evidence="7">
    <location>
        <begin position="321"/>
        <end position="341"/>
    </location>
</feature>
<dbReference type="Proteomes" id="UP000325161">
    <property type="component" value="Chromosome"/>
</dbReference>
<dbReference type="PANTHER" id="PTHR42718">
    <property type="entry name" value="MAJOR FACILITATOR SUPERFAMILY MULTIDRUG TRANSPORTER MFSC"/>
    <property type="match status" value="1"/>
</dbReference>
<gene>
    <name evidence="9" type="ORF">FXN63_25830</name>
</gene>
<dbReference type="GO" id="GO:0005886">
    <property type="term" value="C:plasma membrane"/>
    <property type="evidence" value="ECO:0007669"/>
    <property type="project" value="UniProtKB-SubCell"/>
</dbReference>
<dbReference type="Gene3D" id="1.20.1720.10">
    <property type="entry name" value="Multidrug resistance protein D"/>
    <property type="match status" value="1"/>
</dbReference>
<evidence type="ECO:0000313" key="10">
    <source>
        <dbReference type="Proteomes" id="UP000325161"/>
    </source>
</evidence>
<dbReference type="InterPro" id="IPR020846">
    <property type="entry name" value="MFS_dom"/>
</dbReference>
<feature type="transmembrane region" description="Helical" evidence="7">
    <location>
        <begin position="154"/>
        <end position="177"/>
    </location>
</feature>
<feature type="transmembrane region" description="Helical" evidence="7">
    <location>
        <begin position="40"/>
        <end position="56"/>
    </location>
</feature>
<feature type="domain" description="Major facilitator superfamily (MFS) profile" evidence="8">
    <location>
        <begin position="2"/>
        <end position="433"/>
    </location>
</feature>
<evidence type="ECO:0000313" key="9">
    <source>
        <dbReference type="EMBL" id="QEI09565.1"/>
    </source>
</evidence>
<comment type="subcellular location">
    <subcellularLocation>
        <location evidence="1">Cell membrane</location>
        <topology evidence="1">Multi-pass membrane protein</topology>
    </subcellularLocation>
</comment>
<evidence type="ECO:0000256" key="5">
    <source>
        <dbReference type="ARBA" id="ARBA00022989"/>
    </source>
</evidence>
<feature type="transmembrane region" description="Helical" evidence="7">
    <location>
        <begin position="215"/>
        <end position="233"/>
    </location>
</feature>
<accession>A0A5C0B5L4</accession>
<keyword evidence="2" id="KW-0813">Transport</keyword>
<dbReference type="KEGG" id="pacr:FXN63_25830"/>
<dbReference type="InterPro" id="IPR011701">
    <property type="entry name" value="MFS"/>
</dbReference>
<feature type="transmembrane region" description="Helical" evidence="7">
    <location>
        <begin position="384"/>
        <end position="405"/>
    </location>
</feature>
<keyword evidence="3" id="KW-1003">Cell membrane</keyword>
<dbReference type="EMBL" id="CP043046">
    <property type="protein sequence ID" value="QEI09565.1"/>
    <property type="molecule type" value="Genomic_DNA"/>
</dbReference>
<feature type="transmembrane region" description="Helical" evidence="7">
    <location>
        <begin position="189"/>
        <end position="209"/>
    </location>
</feature>
<keyword evidence="10" id="KW-1185">Reference proteome</keyword>
<evidence type="ECO:0000256" key="3">
    <source>
        <dbReference type="ARBA" id="ARBA00022475"/>
    </source>
</evidence>
<dbReference type="PROSITE" id="PS50850">
    <property type="entry name" value="MFS"/>
    <property type="match status" value="1"/>
</dbReference>
<feature type="transmembrane region" description="Helical" evidence="7">
    <location>
        <begin position="93"/>
        <end position="114"/>
    </location>
</feature>
<dbReference type="InterPro" id="IPR036259">
    <property type="entry name" value="MFS_trans_sf"/>
</dbReference>
<keyword evidence="5 7" id="KW-1133">Transmembrane helix</keyword>
<evidence type="ECO:0000256" key="1">
    <source>
        <dbReference type="ARBA" id="ARBA00004651"/>
    </source>
</evidence>
<feature type="transmembrane region" description="Helical" evidence="7">
    <location>
        <begin position="417"/>
        <end position="440"/>
    </location>
</feature>